<comment type="caution">
    <text evidence="1">The sequence shown here is derived from an EMBL/GenBank/DDBJ whole genome shotgun (WGS) entry which is preliminary data.</text>
</comment>
<dbReference type="AlphaFoldDB" id="A0A9Q1D0W3"/>
<protein>
    <submittedName>
        <fullName evidence="1">Uncharacterized protein</fullName>
    </submittedName>
</protein>
<proteinExistence type="predicted"/>
<dbReference type="EMBL" id="JAFJMO010000016">
    <property type="protein sequence ID" value="KAJ8254578.1"/>
    <property type="molecule type" value="Genomic_DNA"/>
</dbReference>
<dbReference type="Proteomes" id="UP001152803">
    <property type="component" value="Unassembled WGS sequence"/>
</dbReference>
<name>A0A9Q1D0W3_CONCO</name>
<evidence type="ECO:0000313" key="1">
    <source>
        <dbReference type="EMBL" id="KAJ8254578.1"/>
    </source>
</evidence>
<keyword evidence="2" id="KW-1185">Reference proteome</keyword>
<accession>A0A9Q1D0W3</accession>
<evidence type="ECO:0000313" key="2">
    <source>
        <dbReference type="Proteomes" id="UP001152803"/>
    </source>
</evidence>
<organism evidence="1 2">
    <name type="scientific">Conger conger</name>
    <name type="common">Conger eel</name>
    <name type="synonym">Muraena conger</name>
    <dbReference type="NCBI Taxonomy" id="82655"/>
    <lineage>
        <taxon>Eukaryota</taxon>
        <taxon>Metazoa</taxon>
        <taxon>Chordata</taxon>
        <taxon>Craniata</taxon>
        <taxon>Vertebrata</taxon>
        <taxon>Euteleostomi</taxon>
        <taxon>Actinopterygii</taxon>
        <taxon>Neopterygii</taxon>
        <taxon>Teleostei</taxon>
        <taxon>Anguilliformes</taxon>
        <taxon>Congridae</taxon>
        <taxon>Conger</taxon>
    </lineage>
</organism>
<reference evidence="1" key="1">
    <citation type="journal article" date="2023" name="Science">
        <title>Genome structures resolve the early diversification of teleost fishes.</title>
        <authorList>
            <person name="Parey E."/>
            <person name="Louis A."/>
            <person name="Montfort J."/>
            <person name="Bouchez O."/>
            <person name="Roques C."/>
            <person name="Iampietro C."/>
            <person name="Lluch J."/>
            <person name="Castinel A."/>
            <person name="Donnadieu C."/>
            <person name="Desvignes T."/>
            <person name="Floi Bucao C."/>
            <person name="Jouanno E."/>
            <person name="Wen M."/>
            <person name="Mejri S."/>
            <person name="Dirks R."/>
            <person name="Jansen H."/>
            <person name="Henkel C."/>
            <person name="Chen W.J."/>
            <person name="Zahm M."/>
            <person name="Cabau C."/>
            <person name="Klopp C."/>
            <person name="Thompson A.W."/>
            <person name="Robinson-Rechavi M."/>
            <person name="Braasch I."/>
            <person name="Lecointre G."/>
            <person name="Bobe J."/>
            <person name="Postlethwait J.H."/>
            <person name="Berthelot C."/>
            <person name="Roest Crollius H."/>
            <person name="Guiguen Y."/>
        </authorList>
    </citation>
    <scope>NUCLEOTIDE SEQUENCE</scope>
    <source>
        <strain evidence="1">Concon-B</strain>
    </source>
</reference>
<gene>
    <name evidence="1" type="ORF">COCON_G00211900</name>
</gene>
<sequence>MQGVGLVLSPAVRLDSKQDQRASGLSAVRAAQAVSRSRTPSEHGCTWVSYGRDLQFNRQRLDHAIEQVT</sequence>